<evidence type="ECO:0000256" key="7">
    <source>
        <dbReference type="ARBA" id="ARBA00022927"/>
    </source>
</evidence>
<dbReference type="PANTHER" id="PTHR33446">
    <property type="entry name" value="PROTEIN TONB-RELATED"/>
    <property type="match status" value="1"/>
</dbReference>
<keyword evidence="4" id="KW-1003">Cell membrane</keyword>
<dbReference type="GO" id="GO:0055085">
    <property type="term" value="P:transmembrane transport"/>
    <property type="evidence" value="ECO:0007669"/>
    <property type="project" value="InterPro"/>
</dbReference>
<keyword evidence="10" id="KW-0732">Signal</keyword>
<dbReference type="Pfam" id="PF03544">
    <property type="entry name" value="TonB_C"/>
    <property type="match status" value="1"/>
</dbReference>
<evidence type="ECO:0000313" key="12">
    <source>
        <dbReference type="EMBL" id="OZC01952.1"/>
    </source>
</evidence>
<name>A0A259TW01_9BACT</name>
<sequence>MRFLFPLLALAVALPLHAQDAPEASGVAAVYDIVEEPPEIVGGLAALTARVVYPDSAQAAGIGGVVYVSAVVDTSGIAREAVVRRAPDPSLGAAAVVALNGLEFTPGRIGGLPVPTRVTMPIRFEPPPLASEIESSLHTPAQPLGGWQRLRSNVEWPIEAIDASVEGVITVAIAVGSDGKVADVTVVESNVLQDGGQLTAWEPSFTGGGREGRARTRPTLSQARRALERALIRAVNHTQFIPAIRDGEAVSSTVPYALEFILND</sequence>
<accession>A0A259TW01</accession>
<dbReference type="Gene3D" id="3.30.1150.10">
    <property type="match status" value="2"/>
</dbReference>
<evidence type="ECO:0000256" key="8">
    <source>
        <dbReference type="ARBA" id="ARBA00022989"/>
    </source>
</evidence>
<dbReference type="AlphaFoldDB" id="A0A259TW01"/>
<feature type="domain" description="TonB C-terminal" evidence="11">
    <location>
        <begin position="51"/>
        <end position="125"/>
    </location>
</feature>
<proteinExistence type="inferred from homology"/>
<dbReference type="NCBIfam" id="TIGR01352">
    <property type="entry name" value="tonB_Cterm"/>
    <property type="match status" value="1"/>
</dbReference>
<keyword evidence="6" id="KW-0812">Transmembrane</keyword>
<feature type="signal peptide" evidence="10">
    <location>
        <begin position="1"/>
        <end position="18"/>
    </location>
</feature>
<comment type="similarity">
    <text evidence="2">Belongs to the TonB family.</text>
</comment>
<evidence type="ECO:0000256" key="1">
    <source>
        <dbReference type="ARBA" id="ARBA00004383"/>
    </source>
</evidence>
<dbReference type="InterPro" id="IPR051045">
    <property type="entry name" value="TonB-dependent_transducer"/>
</dbReference>
<evidence type="ECO:0000256" key="5">
    <source>
        <dbReference type="ARBA" id="ARBA00022519"/>
    </source>
</evidence>
<feature type="chain" id="PRO_5012537027" description="TonB C-terminal domain-containing protein" evidence="10">
    <location>
        <begin position="19"/>
        <end position="264"/>
    </location>
</feature>
<protein>
    <recommendedName>
        <fullName evidence="11">TonB C-terminal domain-containing protein</fullName>
    </recommendedName>
</protein>
<gene>
    <name evidence="12" type="ORF">BSZ36_02515</name>
</gene>
<reference evidence="12 13" key="1">
    <citation type="submission" date="2016-11" db="EMBL/GenBank/DDBJ databases">
        <title>Study of marine rhodopsin-containing bacteria.</title>
        <authorList>
            <person name="Yoshizawa S."/>
            <person name="Kumagai Y."/>
            <person name="Kogure K."/>
        </authorList>
    </citation>
    <scope>NUCLEOTIDE SEQUENCE [LARGE SCALE GENOMIC DNA]</scope>
    <source>
        <strain evidence="12 13">SG-29</strain>
    </source>
</reference>
<dbReference type="InParanoid" id="A0A259TW01"/>
<keyword evidence="9" id="KW-0472">Membrane</keyword>
<dbReference type="GO" id="GO:0015031">
    <property type="term" value="P:protein transport"/>
    <property type="evidence" value="ECO:0007669"/>
    <property type="project" value="UniProtKB-KW"/>
</dbReference>
<evidence type="ECO:0000256" key="2">
    <source>
        <dbReference type="ARBA" id="ARBA00006555"/>
    </source>
</evidence>
<dbReference type="OrthoDB" id="9814002at2"/>
<comment type="caution">
    <text evidence="12">The sequence shown here is derived from an EMBL/GenBank/DDBJ whole genome shotgun (WGS) entry which is preliminary data.</text>
</comment>
<dbReference type="RefSeq" id="WP_094545683.1">
    <property type="nucleotide sequence ID" value="NZ_MQWB01000001.1"/>
</dbReference>
<dbReference type="InterPro" id="IPR037682">
    <property type="entry name" value="TonB_C"/>
</dbReference>
<keyword evidence="5" id="KW-0997">Cell inner membrane</keyword>
<dbReference type="GO" id="GO:0031992">
    <property type="term" value="F:energy transducer activity"/>
    <property type="evidence" value="ECO:0007669"/>
    <property type="project" value="TreeGrafter"/>
</dbReference>
<evidence type="ECO:0000256" key="6">
    <source>
        <dbReference type="ARBA" id="ARBA00022692"/>
    </source>
</evidence>
<keyword evidence="3" id="KW-0813">Transport</keyword>
<evidence type="ECO:0000256" key="9">
    <source>
        <dbReference type="ARBA" id="ARBA00023136"/>
    </source>
</evidence>
<organism evidence="12 13">
    <name type="scientific">Rubricoccus marinus</name>
    <dbReference type="NCBI Taxonomy" id="716817"/>
    <lineage>
        <taxon>Bacteria</taxon>
        <taxon>Pseudomonadati</taxon>
        <taxon>Rhodothermota</taxon>
        <taxon>Rhodothermia</taxon>
        <taxon>Rhodothermales</taxon>
        <taxon>Rubricoccaceae</taxon>
        <taxon>Rubricoccus</taxon>
    </lineage>
</organism>
<evidence type="ECO:0000313" key="13">
    <source>
        <dbReference type="Proteomes" id="UP000216446"/>
    </source>
</evidence>
<comment type="subcellular location">
    <subcellularLocation>
        <location evidence="1">Cell inner membrane</location>
        <topology evidence="1">Single-pass membrane protein</topology>
        <orientation evidence="1">Periplasmic side</orientation>
    </subcellularLocation>
</comment>
<evidence type="ECO:0000259" key="11">
    <source>
        <dbReference type="Pfam" id="PF03544"/>
    </source>
</evidence>
<evidence type="ECO:0000256" key="10">
    <source>
        <dbReference type="SAM" id="SignalP"/>
    </source>
</evidence>
<dbReference type="GO" id="GO:0098797">
    <property type="term" value="C:plasma membrane protein complex"/>
    <property type="evidence" value="ECO:0007669"/>
    <property type="project" value="TreeGrafter"/>
</dbReference>
<keyword evidence="8" id="KW-1133">Transmembrane helix</keyword>
<dbReference type="SUPFAM" id="SSF74653">
    <property type="entry name" value="TolA/TonB C-terminal domain"/>
    <property type="match status" value="2"/>
</dbReference>
<evidence type="ECO:0000256" key="3">
    <source>
        <dbReference type="ARBA" id="ARBA00022448"/>
    </source>
</evidence>
<keyword evidence="7" id="KW-0653">Protein transport</keyword>
<dbReference type="Proteomes" id="UP000216446">
    <property type="component" value="Unassembled WGS sequence"/>
</dbReference>
<keyword evidence="13" id="KW-1185">Reference proteome</keyword>
<evidence type="ECO:0000256" key="4">
    <source>
        <dbReference type="ARBA" id="ARBA00022475"/>
    </source>
</evidence>
<dbReference type="PANTHER" id="PTHR33446:SF2">
    <property type="entry name" value="PROTEIN TONB"/>
    <property type="match status" value="1"/>
</dbReference>
<dbReference type="EMBL" id="MQWB01000001">
    <property type="protein sequence ID" value="OZC01952.1"/>
    <property type="molecule type" value="Genomic_DNA"/>
</dbReference>
<dbReference type="InterPro" id="IPR006260">
    <property type="entry name" value="TonB/TolA_C"/>
</dbReference>